<dbReference type="GO" id="GO:0004725">
    <property type="term" value="F:protein tyrosine phosphatase activity"/>
    <property type="evidence" value="ECO:0007669"/>
    <property type="project" value="UniProtKB-EC"/>
</dbReference>
<dbReference type="Ensembl" id="ENSHHUT00000092510.1">
    <property type="protein sequence ID" value="ENSHHUP00000089726.1"/>
    <property type="gene ID" value="ENSHHUG00000051800.1"/>
</dbReference>
<dbReference type="EC" id="3.1.3.48" evidence="1"/>
<dbReference type="InterPro" id="IPR000242">
    <property type="entry name" value="PTP_cat"/>
</dbReference>
<dbReference type="GO" id="GO:0030054">
    <property type="term" value="C:cell junction"/>
    <property type="evidence" value="ECO:0007669"/>
    <property type="project" value="TreeGrafter"/>
</dbReference>
<keyword evidence="2" id="KW-0378">Hydrolase</keyword>
<dbReference type="GO" id="GO:0007165">
    <property type="term" value="P:signal transduction"/>
    <property type="evidence" value="ECO:0007669"/>
    <property type="project" value="TreeGrafter"/>
</dbReference>
<dbReference type="GO" id="GO:0019901">
    <property type="term" value="F:protein kinase binding"/>
    <property type="evidence" value="ECO:0007669"/>
    <property type="project" value="TreeGrafter"/>
</dbReference>
<proteinExistence type="predicted"/>
<dbReference type="Gene3D" id="3.90.190.10">
    <property type="entry name" value="Protein tyrosine phosphatase superfamily"/>
    <property type="match status" value="1"/>
</dbReference>
<sequence length="103" mass="12240">MINTVNDFWQMAWQEDCPAIIMITKLREKNEKCVLYWPERRGIYGRVEVLINNVTECDNYTCRTLILKVHHHLVMEPILHMTILEHNCCGFLSTVFTIHLTLH</sequence>
<evidence type="ECO:0000256" key="3">
    <source>
        <dbReference type="ARBA" id="ARBA00022912"/>
    </source>
</evidence>
<reference evidence="5" key="3">
    <citation type="submission" date="2025-09" db="UniProtKB">
        <authorList>
            <consortium name="Ensembl"/>
        </authorList>
    </citation>
    <scope>IDENTIFICATION</scope>
</reference>
<keyword evidence="3" id="KW-0904">Protein phosphatase</keyword>
<dbReference type="Pfam" id="PF00102">
    <property type="entry name" value="Y_phosphatase"/>
    <property type="match status" value="1"/>
</dbReference>
<evidence type="ECO:0000259" key="4">
    <source>
        <dbReference type="PROSITE" id="PS50055"/>
    </source>
</evidence>
<dbReference type="GO" id="GO:0005886">
    <property type="term" value="C:plasma membrane"/>
    <property type="evidence" value="ECO:0007669"/>
    <property type="project" value="TreeGrafter"/>
</dbReference>
<dbReference type="AlphaFoldDB" id="A0A4W5RIJ2"/>
<evidence type="ECO:0000313" key="6">
    <source>
        <dbReference type="Proteomes" id="UP000314982"/>
    </source>
</evidence>
<reference evidence="6" key="1">
    <citation type="submission" date="2018-06" db="EMBL/GenBank/DDBJ databases">
        <title>Genome assembly of Danube salmon.</title>
        <authorList>
            <person name="Macqueen D.J."/>
            <person name="Gundappa M.K."/>
        </authorList>
    </citation>
    <scope>NUCLEOTIDE SEQUENCE [LARGE SCALE GENOMIC DNA]</scope>
</reference>
<accession>A0A4W5RIJ2</accession>
<name>A0A4W5RIJ2_9TELE</name>
<dbReference type="InterPro" id="IPR008356">
    <property type="entry name" value="Tyr_Pase_KIM-con"/>
</dbReference>
<dbReference type="GeneTree" id="ENSGT00940000157212"/>
<dbReference type="SUPFAM" id="SSF52799">
    <property type="entry name" value="(Phosphotyrosine protein) phosphatases II"/>
    <property type="match status" value="1"/>
</dbReference>
<protein>
    <recommendedName>
        <fullName evidence="1">protein-tyrosine-phosphatase</fullName>
        <ecNumber evidence="1">3.1.3.48</ecNumber>
    </recommendedName>
</protein>
<evidence type="ECO:0000256" key="1">
    <source>
        <dbReference type="ARBA" id="ARBA00013064"/>
    </source>
</evidence>
<evidence type="ECO:0000313" key="5">
    <source>
        <dbReference type="Ensembl" id="ENSHHUP00000089726.1"/>
    </source>
</evidence>
<dbReference type="STRING" id="62062.ENSHHUP00000089726"/>
<feature type="domain" description="Tyrosine-protein phosphatase" evidence="4">
    <location>
        <begin position="1"/>
        <end position="68"/>
    </location>
</feature>
<dbReference type="Proteomes" id="UP000314982">
    <property type="component" value="Unassembled WGS sequence"/>
</dbReference>
<dbReference type="GO" id="GO:0005829">
    <property type="term" value="C:cytosol"/>
    <property type="evidence" value="ECO:0007669"/>
    <property type="project" value="TreeGrafter"/>
</dbReference>
<evidence type="ECO:0000256" key="2">
    <source>
        <dbReference type="ARBA" id="ARBA00022801"/>
    </source>
</evidence>
<keyword evidence="6" id="KW-1185">Reference proteome</keyword>
<dbReference type="InterPro" id="IPR029021">
    <property type="entry name" value="Prot-tyrosine_phosphatase-like"/>
</dbReference>
<dbReference type="PANTHER" id="PTHR46198:SF2">
    <property type="entry name" value="RECEPTOR-TYPE TYROSINE-PROTEIN PHOSPHATASE R"/>
    <property type="match status" value="1"/>
</dbReference>
<reference evidence="5" key="2">
    <citation type="submission" date="2025-08" db="UniProtKB">
        <authorList>
            <consortium name="Ensembl"/>
        </authorList>
    </citation>
    <scope>IDENTIFICATION</scope>
</reference>
<organism evidence="5 6">
    <name type="scientific">Hucho hucho</name>
    <name type="common">huchen</name>
    <dbReference type="NCBI Taxonomy" id="62062"/>
    <lineage>
        <taxon>Eukaryota</taxon>
        <taxon>Metazoa</taxon>
        <taxon>Chordata</taxon>
        <taxon>Craniata</taxon>
        <taxon>Vertebrata</taxon>
        <taxon>Euteleostomi</taxon>
        <taxon>Actinopterygii</taxon>
        <taxon>Neopterygii</taxon>
        <taxon>Teleostei</taxon>
        <taxon>Protacanthopterygii</taxon>
        <taxon>Salmoniformes</taxon>
        <taxon>Salmonidae</taxon>
        <taxon>Salmoninae</taxon>
        <taxon>Hucho</taxon>
    </lineage>
</organism>
<dbReference type="PANTHER" id="PTHR46198">
    <property type="entry name" value="PROTEIN-TYROSINE-PHOSPHATASE"/>
    <property type="match status" value="1"/>
</dbReference>
<dbReference type="PROSITE" id="PS50055">
    <property type="entry name" value="TYR_PHOSPHATASE_PTP"/>
    <property type="match status" value="1"/>
</dbReference>